<feature type="non-terminal residue" evidence="9">
    <location>
        <position position="216"/>
    </location>
</feature>
<keyword evidence="5 7" id="KW-1133">Transmembrane helix</keyword>
<evidence type="ECO:0000256" key="6">
    <source>
        <dbReference type="ARBA" id="ARBA00023136"/>
    </source>
</evidence>
<sequence>MSTDSTSAPRSDLAVTGRIVSVVVFTFLCYLTIGIPLAVLPGFVHTDLGFGSVMAGAAISVQYFATLASRPLAGRTADTLGPKKTVLYGLTACGASGILLLASALAAQWHTVSLVLLVLGRLVLGFGESWVGTGSITWGIGRVGVSNNAKVISWNGIATYGALALGAPLGVAIEHALGFASLGFIVIALGALGYWLATRMAPVPVVHGERMSYRSV</sequence>
<evidence type="ECO:0000256" key="7">
    <source>
        <dbReference type="SAM" id="Phobius"/>
    </source>
</evidence>
<accession>A0A069PJ50</accession>
<evidence type="ECO:0000259" key="8">
    <source>
        <dbReference type="PROSITE" id="PS50850"/>
    </source>
</evidence>
<reference evidence="9 10" key="1">
    <citation type="submission" date="2014-03" db="EMBL/GenBank/DDBJ databases">
        <title>Draft Genome Sequences of Four Burkholderia Strains.</title>
        <authorList>
            <person name="Liu X.Y."/>
            <person name="Li C.X."/>
            <person name="Xu J.H."/>
        </authorList>
    </citation>
    <scope>NUCLEOTIDE SEQUENCE [LARGE SCALE GENOMIC DNA]</scope>
    <source>
        <strain evidence="9 10">DSM 50014</strain>
    </source>
</reference>
<dbReference type="RefSeq" id="WP_035942456.1">
    <property type="nucleotide sequence ID" value="NZ_JFHC01000049.1"/>
</dbReference>
<feature type="transmembrane region" description="Helical" evidence="7">
    <location>
        <begin position="20"/>
        <end position="44"/>
    </location>
</feature>
<dbReference type="AlphaFoldDB" id="A0A069PJ50"/>
<protein>
    <submittedName>
        <fullName evidence="9">MFS transporter</fullName>
    </submittedName>
</protein>
<proteinExistence type="predicted"/>
<dbReference type="PANTHER" id="PTHR23517">
    <property type="entry name" value="RESISTANCE PROTEIN MDTM, PUTATIVE-RELATED-RELATED"/>
    <property type="match status" value="1"/>
</dbReference>
<evidence type="ECO:0000256" key="2">
    <source>
        <dbReference type="ARBA" id="ARBA00022448"/>
    </source>
</evidence>
<feature type="domain" description="Major facilitator superfamily (MFS) profile" evidence="8">
    <location>
        <begin position="18"/>
        <end position="216"/>
    </location>
</feature>
<feature type="transmembrane region" description="Helical" evidence="7">
    <location>
        <begin position="152"/>
        <end position="173"/>
    </location>
</feature>
<evidence type="ECO:0000313" key="10">
    <source>
        <dbReference type="Proteomes" id="UP000027466"/>
    </source>
</evidence>
<dbReference type="SUPFAM" id="SSF103473">
    <property type="entry name" value="MFS general substrate transporter"/>
    <property type="match status" value="1"/>
</dbReference>
<name>A0A069PJ50_9BURK</name>
<keyword evidence="2" id="KW-0813">Transport</keyword>
<dbReference type="InterPro" id="IPR011701">
    <property type="entry name" value="MFS"/>
</dbReference>
<dbReference type="Gene3D" id="1.20.1250.20">
    <property type="entry name" value="MFS general substrate transporter like domains"/>
    <property type="match status" value="1"/>
</dbReference>
<gene>
    <name evidence="9" type="ORF">BG61_28660</name>
</gene>
<comment type="caution">
    <text evidence="9">The sequence shown here is derived from an EMBL/GenBank/DDBJ whole genome shotgun (WGS) entry which is preliminary data.</text>
</comment>
<dbReference type="InterPro" id="IPR020846">
    <property type="entry name" value="MFS_dom"/>
</dbReference>
<keyword evidence="4 7" id="KW-0812">Transmembrane</keyword>
<dbReference type="GO" id="GO:0022857">
    <property type="term" value="F:transmembrane transporter activity"/>
    <property type="evidence" value="ECO:0007669"/>
    <property type="project" value="InterPro"/>
</dbReference>
<dbReference type="Proteomes" id="UP000027466">
    <property type="component" value="Unassembled WGS sequence"/>
</dbReference>
<evidence type="ECO:0000256" key="4">
    <source>
        <dbReference type="ARBA" id="ARBA00022692"/>
    </source>
</evidence>
<keyword evidence="10" id="KW-1185">Reference proteome</keyword>
<evidence type="ECO:0000256" key="1">
    <source>
        <dbReference type="ARBA" id="ARBA00004651"/>
    </source>
</evidence>
<dbReference type="EMBL" id="JFHC01000049">
    <property type="protein sequence ID" value="KDR39954.1"/>
    <property type="molecule type" value="Genomic_DNA"/>
</dbReference>
<dbReference type="Pfam" id="PF07690">
    <property type="entry name" value="MFS_1"/>
    <property type="match status" value="1"/>
</dbReference>
<feature type="transmembrane region" description="Helical" evidence="7">
    <location>
        <begin position="50"/>
        <end position="73"/>
    </location>
</feature>
<evidence type="ECO:0000313" key="9">
    <source>
        <dbReference type="EMBL" id="KDR39954.1"/>
    </source>
</evidence>
<dbReference type="PROSITE" id="PS50850">
    <property type="entry name" value="MFS"/>
    <property type="match status" value="1"/>
</dbReference>
<evidence type="ECO:0000256" key="3">
    <source>
        <dbReference type="ARBA" id="ARBA00022475"/>
    </source>
</evidence>
<evidence type="ECO:0000256" key="5">
    <source>
        <dbReference type="ARBA" id="ARBA00022989"/>
    </source>
</evidence>
<comment type="subcellular location">
    <subcellularLocation>
        <location evidence="1">Cell membrane</location>
        <topology evidence="1">Multi-pass membrane protein</topology>
    </subcellularLocation>
</comment>
<dbReference type="InterPro" id="IPR036259">
    <property type="entry name" value="MFS_trans_sf"/>
</dbReference>
<dbReference type="PANTHER" id="PTHR23517:SF13">
    <property type="entry name" value="MAJOR FACILITATOR SUPERFAMILY MFS_1"/>
    <property type="match status" value="1"/>
</dbReference>
<organism evidence="9 10">
    <name type="scientific">Caballeronia glathei</name>
    <dbReference type="NCBI Taxonomy" id="60547"/>
    <lineage>
        <taxon>Bacteria</taxon>
        <taxon>Pseudomonadati</taxon>
        <taxon>Pseudomonadota</taxon>
        <taxon>Betaproteobacteria</taxon>
        <taxon>Burkholderiales</taxon>
        <taxon>Burkholderiaceae</taxon>
        <taxon>Caballeronia</taxon>
    </lineage>
</organism>
<dbReference type="InterPro" id="IPR050171">
    <property type="entry name" value="MFS_Transporters"/>
</dbReference>
<dbReference type="GO" id="GO:0005886">
    <property type="term" value="C:plasma membrane"/>
    <property type="evidence" value="ECO:0007669"/>
    <property type="project" value="UniProtKB-SubCell"/>
</dbReference>
<feature type="transmembrane region" description="Helical" evidence="7">
    <location>
        <begin position="179"/>
        <end position="197"/>
    </location>
</feature>
<keyword evidence="6 7" id="KW-0472">Membrane</keyword>
<feature type="transmembrane region" description="Helical" evidence="7">
    <location>
        <begin position="85"/>
        <end position="106"/>
    </location>
</feature>
<keyword evidence="3" id="KW-1003">Cell membrane</keyword>